<dbReference type="STRING" id="1437609.BCAL_0142"/>
<accession>A0A087ACP7</accession>
<protein>
    <submittedName>
        <fullName evidence="1">Toxin HicA</fullName>
    </submittedName>
</protein>
<evidence type="ECO:0000313" key="1">
    <source>
        <dbReference type="EMBL" id="KFI56547.1"/>
    </source>
</evidence>
<comment type="caution">
    <text evidence="1">The sequence shown here is derived from an EMBL/GenBank/DDBJ whole genome shotgun (WGS) entry which is preliminary data.</text>
</comment>
<dbReference type="Proteomes" id="UP000029072">
    <property type="component" value="Unassembled WGS sequence"/>
</dbReference>
<name>A0A087ACP7_9BIFI</name>
<dbReference type="eggNOG" id="ENOG5031HWP">
    <property type="taxonomic scope" value="Bacteria"/>
</dbReference>
<dbReference type="EMBL" id="JGYS01000001">
    <property type="protein sequence ID" value="KFI56547.1"/>
    <property type="molecule type" value="Genomic_DNA"/>
</dbReference>
<reference evidence="1 2" key="1">
    <citation type="submission" date="2014-03" db="EMBL/GenBank/DDBJ databases">
        <title>Genomics of Bifidobacteria.</title>
        <authorList>
            <person name="Ventura M."/>
            <person name="Milani C."/>
            <person name="Lugli G.A."/>
        </authorList>
    </citation>
    <scope>NUCLEOTIDE SEQUENCE [LARGE SCALE GENOMIC DNA]</scope>
    <source>
        <strain evidence="1 2">DSM 23973</strain>
    </source>
</reference>
<evidence type="ECO:0000313" key="2">
    <source>
        <dbReference type="Proteomes" id="UP000029072"/>
    </source>
</evidence>
<organism evidence="1 2">
    <name type="scientific">Bifidobacterium callitrichos DSM 23973</name>
    <dbReference type="NCBI Taxonomy" id="1437609"/>
    <lineage>
        <taxon>Bacteria</taxon>
        <taxon>Bacillati</taxon>
        <taxon>Actinomycetota</taxon>
        <taxon>Actinomycetes</taxon>
        <taxon>Bifidobacteriales</taxon>
        <taxon>Bifidobacteriaceae</taxon>
        <taxon>Bifidobacterium</taxon>
    </lineage>
</organism>
<gene>
    <name evidence="1" type="ORF">BCAL_0142</name>
</gene>
<dbReference type="AlphaFoldDB" id="A0A087ACP7"/>
<dbReference type="OrthoDB" id="9799039at2"/>
<proteinExistence type="predicted"/>
<sequence>MKRKELEGRIHRLAKDNGLEDIWTEGGNHSKVTVGKAQTTVPRHGEVNELTARGILRYIERNMK</sequence>
<dbReference type="RefSeq" id="WP_043167819.1">
    <property type="nucleotide sequence ID" value="NZ_JDUV01000040.1"/>
</dbReference>